<dbReference type="SUPFAM" id="SSF48592">
    <property type="entry name" value="GroEL equatorial domain-like"/>
    <property type="match status" value="1"/>
</dbReference>
<dbReference type="EMBL" id="CAJNOR010000484">
    <property type="protein sequence ID" value="CAF0927904.1"/>
    <property type="molecule type" value="Genomic_DNA"/>
</dbReference>
<keyword evidence="1" id="KW-0677">Repeat</keyword>
<evidence type="ECO:0000313" key="4">
    <source>
        <dbReference type="EMBL" id="CAF0927904.1"/>
    </source>
</evidence>
<dbReference type="GO" id="GO:0030234">
    <property type="term" value="F:enzyme regulator activity"/>
    <property type="evidence" value="ECO:0007669"/>
    <property type="project" value="TreeGrafter"/>
</dbReference>
<sequence>MASLLTAEDYTIISRLLLFFSTSYGPNGRLKLIQTLDRSMSTCTSMSTRIQRQLKCRSLISRLLSAAINKQISTYHDGGLYFSILFCSFLKQFRDLTSETNRSPVVLFEQCLNLLDQFVLPIETVTFSSIDQLLAIARSILCKPLIYGHSDVLREQLCLLSVKSFLENMTMVNSSMQQLTLTVEGLPIEESTLINGLLFQTSTSLLLPSKTTRTCLYFTTSLAGDYTIDDVDHIEMETQMFEWIQNTADQISKQIIAHARLHHNGLILCQKVIHPSVKVKLKQYGIDTIDRLGRQYTPYLCYLTGCRPIETLNLRTVDERYFGTLTEIKQVQIESKQFLQFFNQTHPFHTLLLCANTEQSLLELKECMDAIHHSLTNILQTKQTLYGGGCSESMQIFYLKSQPRTQYLSSVIRNVLRAQFDQDYVIDRIHGHMWLLSDSDRISDRCACELYKATDDFCLSEWKNLTFNLNDDTNQEVKIIVHDERKLALSLYIYLSPMPQTIVERSVSQYDEIPKARSSHTLTAIDNNLYVFGGEHEPRVPIDNDVWQFSISDNHWKRLLVNSGDRPAARLGHAAAAVEHKLFIFGGRLSVDMKDSTLNELYSFDVDLNEWTQYKKTSDAEPWPAKRSYHSMVSSVDQLFIFGGCGEEDRLNDLWQYDTCDKQWRQLPSPDPQKLVARGGCGFVYLNNALWVFGGFCGHELDDIASFDLVTQSWTYLTDAKISPRSVFAYGSLNGVIIGHGGEQNPSQLGHAGAGEFANDVILIEPTKENGDRVQTQRLEFPSPVGGNRGWHAGAVLKNIFYVFGGNTSENERDNSLLAIEFK</sequence>
<evidence type="ECO:0000313" key="5">
    <source>
        <dbReference type="Proteomes" id="UP000663828"/>
    </source>
</evidence>
<dbReference type="Gene3D" id="3.30.260.10">
    <property type="entry name" value="TCP-1-like chaperonin intermediate domain"/>
    <property type="match status" value="1"/>
</dbReference>
<accession>A0A814BIA6</accession>
<dbReference type="EMBL" id="CAJNOJ010000029">
    <property type="protein sequence ID" value="CAF0881407.1"/>
    <property type="molecule type" value="Genomic_DNA"/>
</dbReference>
<keyword evidence="2" id="KW-0408">Iron</keyword>
<dbReference type="InterPro" id="IPR027413">
    <property type="entry name" value="GROEL-like_equatorial_sf"/>
</dbReference>
<dbReference type="InterPro" id="IPR027410">
    <property type="entry name" value="TCP-1-like_intermed_sf"/>
</dbReference>
<dbReference type="GO" id="GO:0005829">
    <property type="term" value="C:cytosol"/>
    <property type="evidence" value="ECO:0007669"/>
    <property type="project" value="TreeGrafter"/>
</dbReference>
<dbReference type="Gene3D" id="3.50.7.10">
    <property type="entry name" value="GroEL"/>
    <property type="match status" value="1"/>
</dbReference>
<dbReference type="Proteomes" id="UP000663828">
    <property type="component" value="Unassembled WGS sequence"/>
</dbReference>
<dbReference type="SUPFAM" id="SSF52029">
    <property type="entry name" value="GroEL apical domain-like"/>
    <property type="match status" value="1"/>
</dbReference>
<dbReference type="PANTHER" id="PTHR47435">
    <property type="entry name" value="KELCH REPEAT PROTEIN (AFU_ORTHOLOGUE AFUA_5G12780)"/>
    <property type="match status" value="1"/>
</dbReference>
<dbReference type="GO" id="GO:0019760">
    <property type="term" value="P:glucosinolate metabolic process"/>
    <property type="evidence" value="ECO:0007669"/>
    <property type="project" value="UniProtKB-ARBA"/>
</dbReference>
<evidence type="ECO:0000256" key="2">
    <source>
        <dbReference type="ARBA" id="ARBA00023004"/>
    </source>
</evidence>
<proteinExistence type="predicted"/>
<dbReference type="SUPFAM" id="SSF117281">
    <property type="entry name" value="Kelch motif"/>
    <property type="match status" value="1"/>
</dbReference>
<dbReference type="InterPro" id="IPR027409">
    <property type="entry name" value="GroEL-like_apical_dom_sf"/>
</dbReference>
<dbReference type="Proteomes" id="UP000663852">
    <property type="component" value="Unassembled WGS sequence"/>
</dbReference>
<evidence type="ECO:0000256" key="1">
    <source>
        <dbReference type="ARBA" id="ARBA00022737"/>
    </source>
</evidence>
<dbReference type="AlphaFoldDB" id="A0A814BIA6"/>
<dbReference type="GO" id="GO:0005524">
    <property type="term" value="F:ATP binding"/>
    <property type="evidence" value="ECO:0007669"/>
    <property type="project" value="InterPro"/>
</dbReference>
<protein>
    <submittedName>
        <fullName evidence="4">Uncharacterized protein</fullName>
    </submittedName>
</protein>
<dbReference type="Pfam" id="PF24681">
    <property type="entry name" value="Kelch_KLHDC2_KLHL20_DRC7"/>
    <property type="match status" value="1"/>
</dbReference>
<organism evidence="4 5">
    <name type="scientific">Adineta ricciae</name>
    <name type="common">Rotifer</name>
    <dbReference type="NCBI Taxonomy" id="249248"/>
    <lineage>
        <taxon>Eukaryota</taxon>
        <taxon>Metazoa</taxon>
        <taxon>Spiralia</taxon>
        <taxon>Gnathifera</taxon>
        <taxon>Rotifera</taxon>
        <taxon>Eurotatoria</taxon>
        <taxon>Bdelloidea</taxon>
        <taxon>Adinetida</taxon>
        <taxon>Adinetidae</taxon>
        <taxon>Adineta</taxon>
    </lineage>
</organism>
<dbReference type="PANTHER" id="PTHR47435:SF4">
    <property type="entry name" value="KELCH REPEAT PROTEIN (AFU_ORTHOLOGUE AFUA_5G12780)"/>
    <property type="match status" value="1"/>
</dbReference>
<comment type="caution">
    <text evidence="4">The sequence shown here is derived from an EMBL/GenBank/DDBJ whole genome shotgun (WGS) entry which is preliminary data.</text>
</comment>
<dbReference type="Gene3D" id="1.10.560.10">
    <property type="entry name" value="GroEL-like equatorial domain"/>
    <property type="match status" value="1"/>
</dbReference>
<name>A0A814BIA6_ADIRI</name>
<dbReference type="InterPro" id="IPR015915">
    <property type="entry name" value="Kelch-typ_b-propeller"/>
</dbReference>
<dbReference type="Pfam" id="PF00118">
    <property type="entry name" value="Cpn60_TCP1"/>
    <property type="match status" value="1"/>
</dbReference>
<dbReference type="Gene3D" id="2.120.10.80">
    <property type="entry name" value="Kelch-type beta propeller"/>
    <property type="match status" value="2"/>
</dbReference>
<gene>
    <name evidence="3" type="ORF">EDS130_LOCUS8808</name>
    <name evidence="4" type="ORF">XAT740_LOCUS9409</name>
</gene>
<dbReference type="InterPro" id="IPR002423">
    <property type="entry name" value="Cpn60/GroEL/TCP-1"/>
</dbReference>
<evidence type="ECO:0000313" key="3">
    <source>
        <dbReference type="EMBL" id="CAF0881407.1"/>
    </source>
</evidence>
<reference evidence="4" key="1">
    <citation type="submission" date="2021-02" db="EMBL/GenBank/DDBJ databases">
        <authorList>
            <person name="Nowell W R."/>
        </authorList>
    </citation>
    <scope>NUCLEOTIDE SEQUENCE</scope>
</reference>
<dbReference type="OrthoDB" id="10250130at2759"/>
<keyword evidence="5" id="KW-1185">Reference proteome</keyword>